<sequence length="452" mass="49530">MERPVPSPTAFPTRSDLPLHQELHARPALPARAPCVVSYWALADMASERADAALLALSRWVGAPDPLPGQRHARVPGPGWELKFERHGEFVSWQLNRPLSAWTWPQDPLQARTALQQIGTLDDLPQALLAEFQKPDAGRLIAATHVLMLAARGDDELLGQCREALRGGGGDDSAPLMGAFIGDARNAALLTQLQLGPDGFTRFVVLDFGLPRDQAAREAQRLCEIEAYRMLAMQGFPLAQQESQRLDALEQRLQAAVHALAHEPDTDDAAAFAELTALAAEVEHASARSGYRFSATRAYHALVRQRLDDLREQRMMGVQTLSGFLSRRFAPAMAYCESTERRLGALGERINRAVNLARVRIEAQREQGNQELLRALATRQQAQLKLQQTVEGLSVVAISYYALGLVGYGAKALAKLPGLPAWWPSADALVALAVLPVLGAVAWGLRRLRRGE</sequence>
<keyword evidence="1" id="KW-1133">Transmembrane helix</keyword>
<evidence type="ECO:0000256" key="1">
    <source>
        <dbReference type="SAM" id="Phobius"/>
    </source>
</evidence>
<reference evidence="2" key="1">
    <citation type="submission" date="2020-12" db="EMBL/GenBank/DDBJ databases">
        <title>The genome sequence of Inhella sp. 1Y17.</title>
        <authorList>
            <person name="Liu Y."/>
        </authorList>
    </citation>
    <scope>NUCLEOTIDE SEQUENCE</scope>
    <source>
        <strain evidence="2">1Y17</strain>
    </source>
</reference>
<feature type="transmembrane region" description="Helical" evidence="1">
    <location>
        <begin position="422"/>
        <end position="445"/>
    </location>
</feature>
<accession>A0A931NFG1</accession>
<keyword evidence="1" id="KW-0472">Membrane</keyword>
<gene>
    <name evidence="2" type="ORF">I7X39_17795</name>
</gene>
<protein>
    <submittedName>
        <fullName evidence="2">DUF3422 domain-containing protein</fullName>
    </submittedName>
</protein>
<organism evidence="2 3">
    <name type="scientific">Inhella proteolytica</name>
    <dbReference type="NCBI Taxonomy" id="2795029"/>
    <lineage>
        <taxon>Bacteria</taxon>
        <taxon>Pseudomonadati</taxon>
        <taxon>Pseudomonadota</taxon>
        <taxon>Betaproteobacteria</taxon>
        <taxon>Burkholderiales</taxon>
        <taxon>Sphaerotilaceae</taxon>
        <taxon>Inhella</taxon>
    </lineage>
</organism>
<name>A0A931NFG1_9BURK</name>
<dbReference type="RefSeq" id="WP_198112513.1">
    <property type="nucleotide sequence ID" value="NZ_JAEDAK010000014.1"/>
</dbReference>
<dbReference type="Pfam" id="PF11902">
    <property type="entry name" value="DUF3422"/>
    <property type="match status" value="1"/>
</dbReference>
<dbReference type="Proteomes" id="UP000613266">
    <property type="component" value="Unassembled WGS sequence"/>
</dbReference>
<proteinExistence type="predicted"/>
<keyword evidence="1" id="KW-0812">Transmembrane</keyword>
<dbReference type="EMBL" id="JAEDAK010000014">
    <property type="protein sequence ID" value="MBH9578747.1"/>
    <property type="molecule type" value="Genomic_DNA"/>
</dbReference>
<dbReference type="AlphaFoldDB" id="A0A931NFG1"/>
<keyword evidence="3" id="KW-1185">Reference proteome</keyword>
<dbReference type="InterPro" id="IPR021830">
    <property type="entry name" value="DUF3422"/>
</dbReference>
<evidence type="ECO:0000313" key="3">
    <source>
        <dbReference type="Proteomes" id="UP000613266"/>
    </source>
</evidence>
<evidence type="ECO:0000313" key="2">
    <source>
        <dbReference type="EMBL" id="MBH9578747.1"/>
    </source>
</evidence>
<comment type="caution">
    <text evidence="2">The sequence shown here is derived from an EMBL/GenBank/DDBJ whole genome shotgun (WGS) entry which is preliminary data.</text>
</comment>